<evidence type="ECO:0000256" key="1">
    <source>
        <dbReference type="SAM" id="MobiDB-lite"/>
    </source>
</evidence>
<dbReference type="EMBL" id="JARFYM010000024">
    <property type="protein sequence ID" value="MDL2401946.1"/>
    <property type="molecule type" value="Genomic_DNA"/>
</dbReference>
<comment type="caution">
    <text evidence="2">The sequence shown here is derived from an EMBL/GenBank/DDBJ whole genome shotgun (WGS) entry which is preliminary data.</text>
</comment>
<evidence type="ECO:0000313" key="2">
    <source>
        <dbReference type="EMBL" id="MDL2401946.1"/>
    </source>
</evidence>
<dbReference type="Proteomes" id="UP001172645">
    <property type="component" value="Unassembled WGS sequence"/>
</dbReference>
<gene>
    <name evidence="2" type="ORF">PY649_23850</name>
</gene>
<feature type="compositionally biased region" description="Basic and acidic residues" evidence="1">
    <location>
        <begin position="67"/>
        <end position="77"/>
    </location>
</feature>
<organism evidence="2 3">
    <name type="scientific">Rhizobium mayense</name>
    <dbReference type="NCBI Taxonomy" id="1312184"/>
    <lineage>
        <taxon>Bacteria</taxon>
        <taxon>Pseudomonadati</taxon>
        <taxon>Pseudomonadota</taxon>
        <taxon>Alphaproteobacteria</taxon>
        <taxon>Hyphomicrobiales</taxon>
        <taxon>Rhizobiaceae</taxon>
        <taxon>Rhizobium/Agrobacterium group</taxon>
        <taxon>Rhizobium</taxon>
    </lineage>
</organism>
<protein>
    <recommendedName>
        <fullName evidence="4">Secreted protein</fullName>
    </recommendedName>
</protein>
<sequence>MLIAALMIAIPEIVSAQQMPNSDRCTGPGSNSQTEGKQTAPRSQGSTSQELSDCGGVLKPPATGDNGLEKPAPRDGKTPVIPPGDGPDTQENNTPQAK</sequence>
<feature type="compositionally biased region" description="Polar residues" evidence="1">
    <location>
        <begin position="15"/>
        <end position="51"/>
    </location>
</feature>
<evidence type="ECO:0000313" key="3">
    <source>
        <dbReference type="Proteomes" id="UP001172645"/>
    </source>
</evidence>
<feature type="region of interest" description="Disordered" evidence="1">
    <location>
        <begin position="14"/>
        <end position="98"/>
    </location>
</feature>
<evidence type="ECO:0008006" key="4">
    <source>
        <dbReference type="Google" id="ProtNLM"/>
    </source>
</evidence>
<feature type="compositionally biased region" description="Polar residues" evidence="1">
    <location>
        <begin position="89"/>
        <end position="98"/>
    </location>
</feature>
<proteinExistence type="predicted"/>
<keyword evidence="3" id="KW-1185">Reference proteome</keyword>
<accession>A0ABT7K018</accession>
<reference evidence="2" key="1">
    <citation type="submission" date="2023-06" db="EMBL/GenBank/DDBJ databases">
        <title>Phylogenetic Diversity of Rhizobium strains.</title>
        <authorList>
            <person name="Moura F.T."/>
            <person name="Helene L.C.F."/>
            <person name="Hungria M."/>
        </authorList>
    </citation>
    <scope>NUCLEOTIDE SEQUENCE</scope>
    <source>
        <strain evidence="2">CCGE526</strain>
    </source>
</reference>
<name>A0ABT7K018_9HYPH</name>